<name>A0ABU2KA85_9ACTN</name>
<dbReference type="SUPFAM" id="SSF55729">
    <property type="entry name" value="Acyl-CoA N-acyltransferases (Nat)"/>
    <property type="match status" value="1"/>
</dbReference>
<accession>A0ABU2KA85</accession>
<feature type="domain" description="N-acetyltransferase" evidence="3">
    <location>
        <begin position="8"/>
        <end position="169"/>
    </location>
</feature>
<keyword evidence="5" id="KW-1185">Reference proteome</keyword>
<dbReference type="InterPro" id="IPR050832">
    <property type="entry name" value="Bact_Acetyltransf"/>
</dbReference>
<dbReference type="RefSeq" id="WP_311345919.1">
    <property type="nucleotide sequence ID" value="NZ_JAVREI010000010.1"/>
</dbReference>
<dbReference type="EMBL" id="JAVREI010000010">
    <property type="protein sequence ID" value="MDT0277108.1"/>
    <property type="molecule type" value="Genomic_DNA"/>
</dbReference>
<evidence type="ECO:0000313" key="4">
    <source>
        <dbReference type="EMBL" id="MDT0277108.1"/>
    </source>
</evidence>
<proteinExistence type="predicted"/>
<organism evidence="4 5">
    <name type="scientific">Blastococcus goldschmidtiae</name>
    <dbReference type="NCBI Taxonomy" id="3075546"/>
    <lineage>
        <taxon>Bacteria</taxon>
        <taxon>Bacillati</taxon>
        <taxon>Actinomycetota</taxon>
        <taxon>Actinomycetes</taxon>
        <taxon>Geodermatophilales</taxon>
        <taxon>Geodermatophilaceae</taxon>
        <taxon>Blastococcus</taxon>
    </lineage>
</organism>
<dbReference type="CDD" id="cd04301">
    <property type="entry name" value="NAT_SF"/>
    <property type="match status" value="1"/>
</dbReference>
<sequence length="169" mass="18564">MANPTGTYRVRQASAEDLPAVLEVLAQNQAIAPEQASPRPHIPSGPERVSWERMAATPDLTVYLAFHSLTDGEGAEQEHPVGTAAMVLMPHLTYDCHPSAFIEAVVVAYAHRRRGVARSLVQQALDDARAASCRKVQLLSHKRHADDGAHELYQRLGFTAEAEGFRLYL</sequence>
<dbReference type="Gene3D" id="3.40.630.30">
    <property type="match status" value="1"/>
</dbReference>
<gene>
    <name evidence="4" type="ORF">RM425_14455</name>
</gene>
<evidence type="ECO:0000256" key="2">
    <source>
        <dbReference type="ARBA" id="ARBA00023315"/>
    </source>
</evidence>
<dbReference type="PANTHER" id="PTHR43877:SF1">
    <property type="entry name" value="ACETYLTRANSFERASE"/>
    <property type="match status" value="1"/>
</dbReference>
<keyword evidence="1" id="KW-0808">Transferase</keyword>
<comment type="caution">
    <text evidence="4">The sequence shown here is derived from an EMBL/GenBank/DDBJ whole genome shotgun (WGS) entry which is preliminary data.</text>
</comment>
<dbReference type="InterPro" id="IPR016181">
    <property type="entry name" value="Acyl_CoA_acyltransferase"/>
</dbReference>
<dbReference type="PROSITE" id="PS51186">
    <property type="entry name" value="GNAT"/>
    <property type="match status" value="1"/>
</dbReference>
<reference evidence="5" key="1">
    <citation type="submission" date="2023-07" db="EMBL/GenBank/DDBJ databases">
        <title>30 novel species of actinomycetes from the DSMZ collection.</title>
        <authorList>
            <person name="Nouioui I."/>
        </authorList>
    </citation>
    <scope>NUCLEOTIDE SEQUENCE [LARGE SCALE GENOMIC DNA]</scope>
    <source>
        <strain evidence="5">DSM 46792</strain>
    </source>
</reference>
<evidence type="ECO:0000313" key="5">
    <source>
        <dbReference type="Proteomes" id="UP001183222"/>
    </source>
</evidence>
<dbReference type="Pfam" id="PF00583">
    <property type="entry name" value="Acetyltransf_1"/>
    <property type="match status" value="1"/>
</dbReference>
<protein>
    <submittedName>
        <fullName evidence="4">GNAT family N-acetyltransferase</fullName>
    </submittedName>
</protein>
<dbReference type="PANTHER" id="PTHR43877">
    <property type="entry name" value="AMINOALKYLPHOSPHONATE N-ACETYLTRANSFERASE-RELATED-RELATED"/>
    <property type="match status" value="1"/>
</dbReference>
<dbReference type="Proteomes" id="UP001183222">
    <property type="component" value="Unassembled WGS sequence"/>
</dbReference>
<keyword evidence="2" id="KW-0012">Acyltransferase</keyword>
<evidence type="ECO:0000256" key="1">
    <source>
        <dbReference type="ARBA" id="ARBA00022679"/>
    </source>
</evidence>
<evidence type="ECO:0000259" key="3">
    <source>
        <dbReference type="PROSITE" id="PS51186"/>
    </source>
</evidence>
<dbReference type="InterPro" id="IPR000182">
    <property type="entry name" value="GNAT_dom"/>
</dbReference>